<dbReference type="EMBL" id="JAZDUA010000736">
    <property type="protein sequence ID" value="KAK7789569.1"/>
    <property type="molecule type" value="Genomic_DNA"/>
</dbReference>
<proteinExistence type="predicted"/>
<reference evidence="3 4" key="1">
    <citation type="submission" date="2024-03" db="EMBL/GenBank/DDBJ databases">
        <title>The genome assembly and annotation of the cricket Gryllus longicercus Weissman &amp; Gray.</title>
        <authorList>
            <person name="Szrajer S."/>
            <person name="Gray D."/>
            <person name="Ylla G."/>
        </authorList>
    </citation>
    <scope>NUCLEOTIDE SEQUENCE [LARGE SCALE GENOMIC DNA]</scope>
    <source>
        <strain evidence="3">DAG 2021-001</strain>
        <tissue evidence="3">Whole body minus gut</tissue>
    </source>
</reference>
<gene>
    <name evidence="3" type="ORF">R5R35_011733</name>
</gene>
<keyword evidence="1" id="KW-1133">Transmembrane helix</keyword>
<feature type="signal peptide" evidence="2">
    <location>
        <begin position="1"/>
        <end position="28"/>
    </location>
</feature>
<comment type="caution">
    <text evidence="3">The sequence shown here is derived from an EMBL/GenBank/DDBJ whole genome shotgun (WGS) entry which is preliminary data.</text>
</comment>
<name>A0AAN9V584_9ORTH</name>
<evidence type="ECO:0000256" key="2">
    <source>
        <dbReference type="SAM" id="SignalP"/>
    </source>
</evidence>
<keyword evidence="1" id="KW-0472">Membrane</keyword>
<organism evidence="3 4">
    <name type="scientific">Gryllus longicercus</name>
    <dbReference type="NCBI Taxonomy" id="2509291"/>
    <lineage>
        <taxon>Eukaryota</taxon>
        <taxon>Metazoa</taxon>
        <taxon>Ecdysozoa</taxon>
        <taxon>Arthropoda</taxon>
        <taxon>Hexapoda</taxon>
        <taxon>Insecta</taxon>
        <taxon>Pterygota</taxon>
        <taxon>Neoptera</taxon>
        <taxon>Polyneoptera</taxon>
        <taxon>Orthoptera</taxon>
        <taxon>Ensifera</taxon>
        <taxon>Gryllidea</taxon>
        <taxon>Grylloidea</taxon>
        <taxon>Gryllidae</taxon>
        <taxon>Gryllinae</taxon>
        <taxon>Gryllus</taxon>
    </lineage>
</organism>
<dbReference type="Proteomes" id="UP001378592">
    <property type="component" value="Unassembled WGS sequence"/>
</dbReference>
<keyword evidence="1" id="KW-0812">Transmembrane</keyword>
<feature type="chain" id="PRO_5042816011" evidence="2">
    <location>
        <begin position="29"/>
        <end position="239"/>
    </location>
</feature>
<feature type="transmembrane region" description="Helical" evidence="1">
    <location>
        <begin position="88"/>
        <end position="109"/>
    </location>
</feature>
<dbReference type="AlphaFoldDB" id="A0AAN9V584"/>
<evidence type="ECO:0000256" key="1">
    <source>
        <dbReference type="SAM" id="Phobius"/>
    </source>
</evidence>
<sequence length="239" mass="24079">MQRSLSSSPWRAVAAALVLLAALGAARAAEAEAASGNAVDGEDGGGGREPKAASLGALGRSVLTQLARQLVSNYETNSQVLSLNLTNLLILLVLKALLFGAGMFSFGLLNHKGGVHATGRSADGGDGGAAPTYLPTLTESELLLALSFLAGDAAASKAGAGAGAGAAYACLHRVACEKPADARQYAGAANILLKGARMLHSVVPYNPKYEKIVGDLQKAVDFGANGGACAERFPCAKSS</sequence>
<protein>
    <submittedName>
        <fullName evidence="3">Uncharacterized protein</fullName>
    </submittedName>
</protein>
<keyword evidence="4" id="KW-1185">Reference proteome</keyword>
<evidence type="ECO:0000313" key="4">
    <source>
        <dbReference type="Proteomes" id="UP001378592"/>
    </source>
</evidence>
<accession>A0AAN9V584</accession>
<keyword evidence="2" id="KW-0732">Signal</keyword>
<evidence type="ECO:0000313" key="3">
    <source>
        <dbReference type="EMBL" id="KAK7789569.1"/>
    </source>
</evidence>